<organism evidence="2">
    <name type="scientific">marine metagenome</name>
    <dbReference type="NCBI Taxonomy" id="408172"/>
    <lineage>
        <taxon>unclassified sequences</taxon>
        <taxon>metagenomes</taxon>
        <taxon>ecological metagenomes</taxon>
    </lineage>
</organism>
<dbReference type="Gene3D" id="3.40.50.10540">
    <property type="entry name" value="Crotonobetainyl-coa:carnitine coa-transferase, domain 1"/>
    <property type="match status" value="1"/>
</dbReference>
<dbReference type="GO" id="GO:0008410">
    <property type="term" value="F:CoA-transferase activity"/>
    <property type="evidence" value="ECO:0007669"/>
    <property type="project" value="TreeGrafter"/>
</dbReference>
<dbReference type="InterPro" id="IPR050483">
    <property type="entry name" value="CoA-transferase_III_domain"/>
</dbReference>
<dbReference type="Pfam" id="PF02515">
    <property type="entry name" value="CoA_transf_3"/>
    <property type="match status" value="1"/>
</dbReference>
<dbReference type="PANTHER" id="PTHR48207">
    <property type="entry name" value="SUCCINATE--HYDROXYMETHYLGLUTARATE COA-TRANSFERASE"/>
    <property type="match status" value="1"/>
</dbReference>
<dbReference type="PANTHER" id="PTHR48207:SF3">
    <property type="entry name" value="SUCCINATE--HYDROXYMETHYLGLUTARATE COA-TRANSFERASE"/>
    <property type="match status" value="1"/>
</dbReference>
<dbReference type="Gene3D" id="3.30.1540.10">
    <property type="entry name" value="formyl-coa transferase, domain 3"/>
    <property type="match status" value="1"/>
</dbReference>
<gene>
    <name evidence="2" type="ORF">METZ01_LOCUS98791</name>
</gene>
<dbReference type="InterPro" id="IPR023606">
    <property type="entry name" value="CoA-Trfase_III_dom_1_sf"/>
</dbReference>
<dbReference type="InterPro" id="IPR003673">
    <property type="entry name" value="CoA-Trfase_fam_III"/>
</dbReference>
<dbReference type="InterPro" id="IPR044855">
    <property type="entry name" value="CoA-Trfase_III_dom3_sf"/>
</dbReference>
<dbReference type="EMBL" id="UINC01010315">
    <property type="protein sequence ID" value="SVA45937.1"/>
    <property type="molecule type" value="Genomic_DNA"/>
</dbReference>
<dbReference type="SUPFAM" id="SSF89796">
    <property type="entry name" value="CoA-transferase family III (CaiB/BaiF)"/>
    <property type="match status" value="1"/>
</dbReference>
<reference evidence="2" key="1">
    <citation type="submission" date="2018-05" db="EMBL/GenBank/DDBJ databases">
        <authorList>
            <person name="Lanie J.A."/>
            <person name="Ng W.-L."/>
            <person name="Kazmierczak K.M."/>
            <person name="Andrzejewski T.M."/>
            <person name="Davidsen T.M."/>
            <person name="Wayne K.J."/>
            <person name="Tettelin H."/>
            <person name="Glass J.I."/>
            <person name="Rusch D."/>
            <person name="Podicherti R."/>
            <person name="Tsui H.-C.T."/>
            <person name="Winkler M.E."/>
        </authorList>
    </citation>
    <scope>NUCLEOTIDE SEQUENCE</scope>
</reference>
<evidence type="ECO:0008006" key="3">
    <source>
        <dbReference type="Google" id="ProtNLM"/>
    </source>
</evidence>
<sequence>MVSGPIATMLLADQGAEVIKVEAPGGDYMRRVGVKHRGMSTSFLTCNRGKRSLCLDIKRPEGLEIVKQLASTVDVFVQNFRPGAIQRMGLSRETVSDIRPDIIYASISGFGDTGPCSHQRVYDPVIQALSGMADVQMDQHSGLPRMVRTIICDKTSALATAQSITAALFRRERTGKGGHVGVAMLDVMIGFLWPEAMASLSFIGKEEDPAHSQRSPDLVFKSQDGYLTAGAISDLEWEGMCRALDRTDLIEDPRFKTAAERAHNSAERRQITSDEISNWPSAELLARFDTEGVAAAPILNRTGIMDHPQVIENRIFQPIEDGVLGPVRMPRPATIFDDQATSISTLAPFKGDDNTAILTEIGYQPEQITQLKNANVLFDSPPTTDQGSRS</sequence>
<evidence type="ECO:0000313" key="2">
    <source>
        <dbReference type="EMBL" id="SVA45937.1"/>
    </source>
</evidence>
<name>A0A381W222_9ZZZZ</name>
<accession>A0A381W222</accession>
<keyword evidence="1" id="KW-0808">Transferase</keyword>
<protein>
    <recommendedName>
        <fullName evidence="3">CoA transferase</fullName>
    </recommendedName>
</protein>
<evidence type="ECO:0000256" key="1">
    <source>
        <dbReference type="ARBA" id="ARBA00022679"/>
    </source>
</evidence>
<proteinExistence type="predicted"/>
<dbReference type="AlphaFoldDB" id="A0A381W222"/>